<keyword evidence="3 5" id="KW-1133">Transmembrane helix</keyword>
<dbReference type="Pfam" id="PF04357">
    <property type="entry name" value="TamB"/>
    <property type="match status" value="1"/>
</dbReference>
<comment type="subcellular location">
    <subcellularLocation>
        <location evidence="1">Membrane</location>
        <topology evidence="1">Single-pass membrane protein</topology>
    </subcellularLocation>
</comment>
<keyword evidence="4 5" id="KW-0472">Membrane</keyword>
<organism evidence="7 8">
    <name type="scientific">Acinetobacter equi</name>
    <dbReference type="NCBI Taxonomy" id="1324350"/>
    <lineage>
        <taxon>Bacteria</taxon>
        <taxon>Pseudomonadati</taxon>
        <taxon>Pseudomonadota</taxon>
        <taxon>Gammaproteobacteria</taxon>
        <taxon>Moraxellales</taxon>
        <taxon>Moraxellaceae</taxon>
        <taxon>Acinetobacter</taxon>
    </lineage>
</organism>
<evidence type="ECO:0000256" key="1">
    <source>
        <dbReference type="ARBA" id="ARBA00004167"/>
    </source>
</evidence>
<dbReference type="GO" id="GO:0097347">
    <property type="term" value="C:TAM protein secretion complex"/>
    <property type="evidence" value="ECO:0007669"/>
    <property type="project" value="TreeGrafter"/>
</dbReference>
<dbReference type="STRING" id="1324350.AOY20_12835"/>
<keyword evidence="8" id="KW-1185">Reference proteome</keyword>
<evidence type="ECO:0000259" key="6">
    <source>
        <dbReference type="Pfam" id="PF04357"/>
    </source>
</evidence>
<evidence type="ECO:0000256" key="5">
    <source>
        <dbReference type="SAM" id="Phobius"/>
    </source>
</evidence>
<dbReference type="OrthoDB" id="5555605at2"/>
<accession>A0A0N9W138</accession>
<dbReference type="KEGG" id="aei:AOY20_12835"/>
<dbReference type="EMBL" id="CP012808">
    <property type="protein sequence ID" value="ALH96351.1"/>
    <property type="molecule type" value="Genomic_DNA"/>
</dbReference>
<dbReference type="InterPro" id="IPR007452">
    <property type="entry name" value="TamB_C"/>
</dbReference>
<reference evidence="7 8" key="1">
    <citation type="journal article" date="2015" name="Int. J. Syst. Evol. Microbiol.">
        <title>Acinetobacter equi sp. nov. isolated from horse faeces.</title>
        <authorList>
            <person name="Poppel M.T."/>
            <person name="Skiebe E."/>
            <person name="Laue M."/>
            <person name="Bergmann H."/>
            <person name="Ebersberger I."/>
            <person name="Garn T."/>
            <person name="Fruth A."/>
            <person name="Baumgardt S."/>
            <person name="Busse H.J."/>
            <person name="Wilharm G."/>
        </authorList>
    </citation>
    <scope>NUCLEOTIDE SEQUENCE [LARGE SCALE GENOMIC DNA]</scope>
    <source>
        <strain evidence="7 8">114</strain>
    </source>
</reference>
<dbReference type="GO" id="GO:0005886">
    <property type="term" value="C:plasma membrane"/>
    <property type="evidence" value="ECO:0007669"/>
    <property type="project" value="InterPro"/>
</dbReference>
<evidence type="ECO:0000313" key="8">
    <source>
        <dbReference type="Proteomes" id="UP000064939"/>
    </source>
</evidence>
<gene>
    <name evidence="7" type="ORF">AOY20_12835</name>
</gene>
<proteinExistence type="predicted"/>
<name>A0A0N9W138_9GAMM</name>
<dbReference type="RefSeq" id="WP_054582231.1">
    <property type="nucleotide sequence ID" value="NZ_CP012808.1"/>
</dbReference>
<evidence type="ECO:0000256" key="2">
    <source>
        <dbReference type="ARBA" id="ARBA00022692"/>
    </source>
</evidence>
<evidence type="ECO:0000313" key="7">
    <source>
        <dbReference type="EMBL" id="ALH96351.1"/>
    </source>
</evidence>
<feature type="domain" description="Translocation and assembly module TamB C-terminal" evidence="6">
    <location>
        <begin position="1155"/>
        <end position="1502"/>
    </location>
</feature>
<evidence type="ECO:0000256" key="3">
    <source>
        <dbReference type="ARBA" id="ARBA00022989"/>
    </source>
</evidence>
<dbReference type="PANTHER" id="PTHR36985:SF1">
    <property type="entry name" value="TRANSLOCATION AND ASSEMBLY MODULE SUBUNIT TAMB"/>
    <property type="match status" value="1"/>
</dbReference>
<evidence type="ECO:0000256" key="4">
    <source>
        <dbReference type="ARBA" id="ARBA00023136"/>
    </source>
</evidence>
<keyword evidence="2 5" id="KW-0812">Transmembrane</keyword>
<dbReference type="Proteomes" id="UP000064939">
    <property type="component" value="Chromosome"/>
</dbReference>
<dbReference type="PANTHER" id="PTHR36985">
    <property type="entry name" value="TRANSLOCATION AND ASSEMBLY MODULE SUBUNIT TAMB"/>
    <property type="match status" value="1"/>
</dbReference>
<dbReference type="GO" id="GO:0009306">
    <property type="term" value="P:protein secretion"/>
    <property type="evidence" value="ECO:0007669"/>
    <property type="project" value="InterPro"/>
</dbReference>
<feature type="transmembrane region" description="Helical" evidence="5">
    <location>
        <begin position="24"/>
        <end position="43"/>
    </location>
</feature>
<sequence>MADVQQESEVPAPLPPKRKILRSILLTLLFILIFIIAALAVMFSTDKGSKFLLDSVLERQEVIKYEYEGGNLLQGIILKNVLVNLESVDVKINRADISLGWRAILNKEIHLRHADVQDLRIIMKGPSSDEPFKFSDISLPFVLRLNKADVDHLLIRTSGQTDVDFYSIHLEDTLWKDTDLTFKNLYMDMGYLNVRNAVGGMNFKDKYPLNLRADVNLPSLHDSLNIHDISVVAKGSLDTIQVGFATETPDMLTGWGVIHPVRDNVPMKGALKLNKYHLPILTDQELFAEKGVIRFSGTADGLNLELDSDISGKDIPKGQYTAMMYTDFVNRLSIQSFNGQLMNGAVNLAGVVDWEKEVKWDITGRLEQLDSNDKIIPEVVREFLPPRLDAKIASTGSLDKGLKVTGLVDFDQYETWNLLLTENEPKPNQYEPMVLDVQWENIDREMPYVGWLNSKSGEVKINLLEDQQNIQFKTSILAHEKSMLPAGQYQAKLNIKADDLKITDLNYGDGKGSLTGQALLQLPTEKRKFKWNAALKATNFNPQILASAAPINLLNGEIKANGYERPNQQIIQLNPVHLTGRLDGSNETVQLTGKSTAAILFKDEKSGGGFKSFAVQYDGALKASSVPGSQGVLKAMVAGTTDYIKIANLYHDGVAGKIAANGMLDLTNGIGWDINASLVHFKPHYFAQNVRGEISGIVHTKGIWTDNYKKVQISRLNLAGTINNKALRGTGNLALVLSNKNQMVPEKFEANNLFISYAQNQIQASGNQQSLKIKINAPALREIYTGLRGRAYGYLDIQSQPKLKVLANLAVDNLSLNNLFSIQKIRVQGELPASNSLPTQLIATLTSLRSGQREIQEAQVAIVGTRKAHLVKLSASNKYTQFYVQLAGGFNEQNNWLGQIQKGDLDSFRTRLVQEQNASIVYNSEKGDLFVGAHCWASKNSKLCFDQPIRVSSDHGNVSFLTENLDLGDFAAFMPDGLALTGKLNGYAKASWADGQKPKIDAKIVTRNGLIGVSDIDSGEVGSNLPYEQVALIAKSVAEGLQIRLDVKTPAIGTGYANVVIDPYSENKNMNGEIAFNEVDLKVFKPFIPDVRKLGGILSFAGKVHGSLSAPLLTGEMRLKNGEISMISLPVNLTNIQIYSAIKQDSATINGAFNSGRGVGHLTGNLDWKDEPKIQLKLKGENLLIRQAPLITALVTPNMSLEAFPMKKILKVDGSILIPRALISMPESSATVVEVSPDARVIHAGQNQLDVLKAAKPWSIDTKIDLRLGDQVIFEGFDSRFPLAGRLYLTQTGSESAMRANGAIGVSQRVTFEAYGQSLVLNKAIARFNGPLANPTLDADTSKTIQGNLVGVRVSGTASNPNIRIYNDAGLSEQEALNALLTGRINEGSGSFSGTAGFKSDVNNTIAAAGLSMGLGGTRAITNEIGRTFGLSGLALDARGDGDDTRVSLTGYITPDLFIRYGVGVFSSVNKLTLRYQLNQRLYLEASQSLEKAIDFFYNWKF</sequence>
<protein>
    <recommendedName>
        <fullName evidence="6">Translocation and assembly module TamB C-terminal domain-containing protein</fullName>
    </recommendedName>
</protein>